<evidence type="ECO:0000313" key="7">
    <source>
        <dbReference type="EMBL" id="CAD7703971.1"/>
    </source>
</evidence>
<dbReference type="OrthoDB" id="242866at2759"/>
<evidence type="ECO:0000256" key="3">
    <source>
        <dbReference type="ARBA" id="ARBA00022692"/>
    </source>
</evidence>
<evidence type="ECO:0000256" key="6">
    <source>
        <dbReference type="RuleBase" id="RU363122"/>
    </source>
</evidence>
<keyword evidence="5 6" id="KW-0472">Membrane</keyword>
<keyword evidence="6" id="KW-0813">Transport</keyword>
<dbReference type="GO" id="GO:0015031">
    <property type="term" value="P:protein transport"/>
    <property type="evidence" value="ECO:0007669"/>
    <property type="project" value="InterPro"/>
</dbReference>
<evidence type="ECO:0000256" key="5">
    <source>
        <dbReference type="ARBA" id="ARBA00023136"/>
    </source>
</evidence>
<organism evidence="7 8">
    <name type="scientific">Ostreobium quekettii</name>
    <dbReference type="NCBI Taxonomy" id="121088"/>
    <lineage>
        <taxon>Eukaryota</taxon>
        <taxon>Viridiplantae</taxon>
        <taxon>Chlorophyta</taxon>
        <taxon>core chlorophytes</taxon>
        <taxon>Ulvophyceae</taxon>
        <taxon>TCBD clade</taxon>
        <taxon>Bryopsidales</taxon>
        <taxon>Ostreobineae</taxon>
        <taxon>Ostreobiaceae</taxon>
        <taxon>Ostreobium</taxon>
    </lineage>
</organism>
<dbReference type="GO" id="GO:0055038">
    <property type="term" value="C:recycling endosome membrane"/>
    <property type="evidence" value="ECO:0007669"/>
    <property type="project" value="TreeGrafter"/>
</dbReference>
<evidence type="ECO:0000256" key="1">
    <source>
        <dbReference type="ARBA" id="ARBA00004003"/>
    </source>
</evidence>
<comment type="caution">
    <text evidence="6">Lacks conserved residue(s) required for the propagation of feature annotation.</text>
</comment>
<name>A0A8S1J8D8_9CHLO</name>
<dbReference type="GO" id="GO:0005886">
    <property type="term" value="C:plasma membrane"/>
    <property type="evidence" value="ECO:0007669"/>
    <property type="project" value="UniProtKB-SubCell"/>
</dbReference>
<dbReference type="PANTHER" id="PTHR10687">
    <property type="entry name" value="SECRETORY CARRIER-ASSOCIATED MEMBRANE PROTEIN SCAMP"/>
    <property type="match status" value="1"/>
</dbReference>
<evidence type="ECO:0000256" key="4">
    <source>
        <dbReference type="ARBA" id="ARBA00022989"/>
    </source>
</evidence>
<comment type="subcellular location">
    <subcellularLocation>
        <location evidence="6">Cell membrane</location>
        <topology evidence="6">Multi-pass membrane protein</topology>
    </subcellularLocation>
    <subcellularLocation>
        <location evidence="6">Cytoplasmic vesicle</location>
        <location evidence="6">Secretory vesicle membrane</location>
        <topology evidence="6">Multi-pass membrane protein</topology>
    </subcellularLocation>
</comment>
<dbReference type="GO" id="GO:0032588">
    <property type="term" value="C:trans-Golgi network membrane"/>
    <property type="evidence" value="ECO:0007669"/>
    <property type="project" value="TreeGrafter"/>
</dbReference>
<comment type="function">
    <text evidence="1 6">Probably involved in membrane trafficking.</text>
</comment>
<accession>A0A8S1J8D8</accession>
<proteinExistence type="inferred from homology"/>
<dbReference type="Pfam" id="PF04144">
    <property type="entry name" value="SCAMP"/>
    <property type="match status" value="1"/>
</dbReference>
<keyword evidence="4 6" id="KW-1133">Transmembrane helix</keyword>
<dbReference type="Proteomes" id="UP000708148">
    <property type="component" value="Unassembled WGS sequence"/>
</dbReference>
<evidence type="ECO:0000256" key="2">
    <source>
        <dbReference type="ARBA" id="ARBA00010482"/>
    </source>
</evidence>
<comment type="caution">
    <text evidence="7">The sequence shown here is derived from an EMBL/GenBank/DDBJ whole genome shotgun (WGS) entry which is preliminary data.</text>
</comment>
<reference evidence="7" key="1">
    <citation type="submission" date="2020-12" db="EMBL/GenBank/DDBJ databases">
        <authorList>
            <person name="Iha C."/>
        </authorList>
    </citation>
    <scope>NUCLEOTIDE SEQUENCE</scope>
</reference>
<dbReference type="InterPro" id="IPR007273">
    <property type="entry name" value="SCAMP"/>
</dbReference>
<sequence>MPGFHIHANPLAQYSIPGNDSPHSNVHTVPHGPRPMSPVSTVHPETDYLARRQLNAAQNRQVLVLAAPASGKKKNWPVCQPVTYHNIDVEIPEGLRSVVRTAYATWCITAAGFVTNWLTVTVMMAWGAGGVDSLDWVLASVASGVGVPLSWRMWYWRLYKSARSGGRMDSVAFVVHVAFAIAWSLWTFVSVPQLGECCFWHSCCSHYLANGMDAAQRV</sequence>
<keyword evidence="6" id="KW-1003">Cell membrane</keyword>
<feature type="transmembrane region" description="Helical" evidence="6">
    <location>
        <begin position="103"/>
        <end position="127"/>
    </location>
</feature>
<feature type="transmembrane region" description="Helical" evidence="6">
    <location>
        <begin position="171"/>
        <end position="189"/>
    </location>
</feature>
<protein>
    <recommendedName>
        <fullName evidence="6">Secretory carrier-associated membrane protein</fullName>
        <shortName evidence="6">Secretory carrier membrane protein</shortName>
    </recommendedName>
</protein>
<feature type="transmembrane region" description="Helical" evidence="6">
    <location>
        <begin position="133"/>
        <end position="151"/>
    </location>
</feature>
<keyword evidence="6" id="KW-0968">Cytoplasmic vesicle</keyword>
<dbReference type="AlphaFoldDB" id="A0A8S1J8D8"/>
<keyword evidence="8" id="KW-1185">Reference proteome</keyword>
<comment type="similarity">
    <text evidence="2 6">Belongs to the SCAMP family.</text>
</comment>
<dbReference type="PANTHER" id="PTHR10687:SF2">
    <property type="entry name" value="SECRETORY CARRIER-ASSOCIATED MEMBRANE PROTEIN"/>
    <property type="match status" value="1"/>
</dbReference>
<dbReference type="GO" id="GO:0030658">
    <property type="term" value="C:transport vesicle membrane"/>
    <property type="evidence" value="ECO:0007669"/>
    <property type="project" value="UniProtKB-SubCell"/>
</dbReference>
<evidence type="ECO:0000313" key="8">
    <source>
        <dbReference type="Proteomes" id="UP000708148"/>
    </source>
</evidence>
<keyword evidence="3 6" id="KW-0812">Transmembrane</keyword>
<gene>
    <name evidence="7" type="ORF">OSTQU699_LOCUS9328</name>
</gene>
<dbReference type="EMBL" id="CAJHUC010002552">
    <property type="protein sequence ID" value="CAD7703971.1"/>
    <property type="molecule type" value="Genomic_DNA"/>
</dbReference>